<name>A0ABV2BZG8_9GAMM</name>
<dbReference type="Proteomes" id="UP001548189">
    <property type="component" value="Unassembled WGS sequence"/>
</dbReference>
<reference evidence="1 2" key="1">
    <citation type="submission" date="2024-06" db="EMBL/GenBank/DDBJ databases">
        <authorList>
            <person name="Li F."/>
        </authorList>
    </citation>
    <scope>NUCLEOTIDE SEQUENCE [LARGE SCALE GENOMIC DNA]</scope>
    <source>
        <strain evidence="1 2">GXAS 311</strain>
    </source>
</reference>
<gene>
    <name evidence="1" type="ORF">ABVT43_19455</name>
</gene>
<evidence type="ECO:0008006" key="3">
    <source>
        <dbReference type="Google" id="ProtNLM"/>
    </source>
</evidence>
<proteinExistence type="predicted"/>
<dbReference type="RefSeq" id="WP_353897909.1">
    <property type="nucleotide sequence ID" value="NZ_JBEVCJ010000047.1"/>
</dbReference>
<comment type="caution">
    <text evidence="1">The sequence shown here is derived from an EMBL/GenBank/DDBJ whole genome shotgun (WGS) entry which is preliminary data.</text>
</comment>
<keyword evidence="2" id="KW-1185">Reference proteome</keyword>
<sequence>MTSLNIISINIIDHFTSQQGNFCLIDWLLAENYLAYSDYENWRYANVKYVDEKIQLEKKSIEIMVTETQNHCRSLGLVSEPQIYHCWNTNSNQTLKASASSMINQQLMQRWIRPQDVPQLDLFMDNSAQMAEYDVINALADRQFESAQQALTKLQQVDQNCKQLGAYQDLVNYGLHMTTNHLIEQQSLIAEFAGLKNEVVPLARDTLASQARDYLSFAWQRLAKNMQNLAFDPLNPELHQSFALMQIPDMDATIACLEKNAQLFDEYCLLKRLVDCYWLAHQQEKCLLGWCKLLEMDISETLTSIQHDDGEIYQLWQDYWEECENWPDDLFAAYVLIKKPMLVHFSDEINLLTDQVNLTVVELLKVKINGDDEISQRKALQQLSPQLLGLYLKNT</sequence>
<protein>
    <recommendedName>
        <fullName evidence="3">TIGR02444 family protein</fullName>
    </recommendedName>
</protein>
<evidence type="ECO:0000313" key="2">
    <source>
        <dbReference type="Proteomes" id="UP001548189"/>
    </source>
</evidence>
<dbReference type="EMBL" id="JBEVCJ010000047">
    <property type="protein sequence ID" value="MET1257325.1"/>
    <property type="molecule type" value="Genomic_DNA"/>
</dbReference>
<evidence type="ECO:0000313" key="1">
    <source>
        <dbReference type="EMBL" id="MET1257325.1"/>
    </source>
</evidence>
<organism evidence="1 2">
    <name type="scientific">Aliikangiella maris</name>
    <dbReference type="NCBI Taxonomy" id="3162458"/>
    <lineage>
        <taxon>Bacteria</taxon>
        <taxon>Pseudomonadati</taxon>
        <taxon>Pseudomonadota</taxon>
        <taxon>Gammaproteobacteria</taxon>
        <taxon>Oceanospirillales</taxon>
        <taxon>Pleioneaceae</taxon>
        <taxon>Aliikangiella</taxon>
    </lineage>
</organism>
<accession>A0ABV2BZG8</accession>